<sequence length="373" mass="42591">MLPRRLKQLVFVSFHIFLVVLFVVANNDFCASVFETQVDFTLFDHVINKTDVADEFECQLKCMGNNSCKSFNVHRNGNNAKKLCELNNKTRQMKPGDFKRNKGSTYYGSVQGTCVDVSRQRSGKTKGSQCHPNYKGKLCQTLRLSHFASNPGKSCKHILEANDSKGDGEYWIDPEGKGNSLKVYCDMKTDGGGWLLTSIFMVDNPTTPPAWTAEPSYRGITKFTNHKMGITISAMKELRGHLRFTQMRFHCSKQQGRTFHVTTAANSSGEAVVEYFSNQTNTRPDSCLSFVRMKDDNSYLSRNCSRWGNDRSSNFGKWGHRNEQGETRLYDLTAHVDKHYIWKTTGIYRLCDDNKNDAFINLSKGDFWKIFVR</sequence>
<dbReference type="Gene3D" id="3.50.4.10">
    <property type="entry name" value="Hepatocyte Growth Factor"/>
    <property type="match status" value="1"/>
</dbReference>
<keyword evidence="5" id="KW-0732">Signal</keyword>
<evidence type="ECO:0000256" key="2">
    <source>
        <dbReference type="ARBA" id="ARBA00022525"/>
    </source>
</evidence>
<dbReference type="AlphaFoldDB" id="A0AAU9VW72"/>
<keyword evidence="9" id="KW-1185">Reference proteome</keyword>
<dbReference type="GO" id="GO:0005581">
    <property type="term" value="C:collagen trimer"/>
    <property type="evidence" value="ECO:0007669"/>
    <property type="project" value="UniProtKB-KW"/>
</dbReference>
<evidence type="ECO:0000313" key="9">
    <source>
        <dbReference type="Proteomes" id="UP001159428"/>
    </source>
</evidence>
<evidence type="ECO:0000256" key="4">
    <source>
        <dbReference type="ARBA" id="ARBA00023157"/>
    </source>
</evidence>
<dbReference type="NCBIfam" id="NF040941">
    <property type="entry name" value="GGGWT_bact"/>
    <property type="match status" value="1"/>
</dbReference>
<dbReference type="InterPro" id="IPR003609">
    <property type="entry name" value="Pan_app"/>
</dbReference>
<evidence type="ECO:0000256" key="5">
    <source>
        <dbReference type="SAM" id="SignalP"/>
    </source>
</evidence>
<dbReference type="Pfam" id="PF01410">
    <property type="entry name" value="COLFI"/>
    <property type="match status" value="1"/>
</dbReference>
<dbReference type="InterPro" id="IPR036056">
    <property type="entry name" value="Fibrinogen-like_C"/>
</dbReference>
<evidence type="ECO:0000259" key="6">
    <source>
        <dbReference type="PROSITE" id="PS50948"/>
    </source>
</evidence>
<feature type="signal peptide" evidence="5">
    <location>
        <begin position="1"/>
        <end position="25"/>
    </location>
</feature>
<feature type="chain" id="PRO_5043404037" description="Fibrinogen C-terminal domain-containing protein" evidence="5">
    <location>
        <begin position="26"/>
        <end position="373"/>
    </location>
</feature>
<proteinExistence type="predicted"/>
<evidence type="ECO:0000259" key="7">
    <source>
        <dbReference type="PROSITE" id="PS51406"/>
    </source>
</evidence>
<dbReference type="SUPFAM" id="SSF56496">
    <property type="entry name" value="Fibrinogen C-terminal domain-like"/>
    <property type="match status" value="1"/>
</dbReference>
<dbReference type="Pfam" id="PF00024">
    <property type="entry name" value="PAN_1"/>
    <property type="match status" value="1"/>
</dbReference>
<evidence type="ECO:0000313" key="8">
    <source>
        <dbReference type="EMBL" id="CAH3039743.1"/>
    </source>
</evidence>
<keyword evidence="4" id="KW-1015">Disulfide bond</keyword>
<dbReference type="PROSITE" id="PS50948">
    <property type="entry name" value="PAN"/>
    <property type="match status" value="1"/>
</dbReference>
<accession>A0AAU9VW72</accession>
<dbReference type="InterPro" id="IPR000885">
    <property type="entry name" value="Fib_collagen_C"/>
</dbReference>
<keyword evidence="3" id="KW-0176">Collagen</keyword>
<dbReference type="PROSITE" id="PS51406">
    <property type="entry name" value="FIBRINOGEN_C_2"/>
    <property type="match status" value="1"/>
</dbReference>
<dbReference type="GO" id="GO:0005201">
    <property type="term" value="F:extracellular matrix structural constituent"/>
    <property type="evidence" value="ECO:0007669"/>
    <property type="project" value="InterPro"/>
</dbReference>
<dbReference type="EMBL" id="CALNXJ010000005">
    <property type="protein sequence ID" value="CAH3039743.1"/>
    <property type="molecule type" value="Genomic_DNA"/>
</dbReference>
<gene>
    <name evidence="8" type="ORF">PMEA_00026338</name>
</gene>
<dbReference type="PANTHER" id="PTHR16146:SF46">
    <property type="entry name" value="INTELECTIN-1A-RELATED"/>
    <property type="match status" value="1"/>
</dbReference>
<dbReference type="SMART" id="SM00473">
    <property type="entry name" value="PAN_AP"/>
    <property type="match status" value="1"/>
</dbReference>
<dbReference type="InterPro" id="IPR002181">
    <property type="entry name" value="Fibrinogen_a/b/g_C_dom"/>
</dbReference>
<evidence type="ECO:0000256" key="1">
    <source>
        <dbReference type="ARBA" id="ARBA00004613"/>
    </source>
</evidence>
<dbReference type="GO" id="GO:0070492">
    <property type="term" value="F:oligosaccharide binding"/>
    <property type="evidence" value="ECO:0007669"/>
    <property type="project" value="TreeGrafter"/>
</dbReference>
<dbReference type="PANTHER" id="PTHR16146">
    <property type="entry name" value="INTELECTIN"/>
    <property type="match status" value="1"/>
</dbReference>
<comment type="subcellular location">
    <subcellularLocation>
        <location evidence="1">Secreted</location>
    </subcellularLocation>
</comment>
<organism evidence="8 9">
    <name type="scientific">Pocillopora meandrina</name>
    <dbReference type="NCBI Taxonomy" id="46732"/>
    <lineage>
        <taxon>Eukaryota</taxon>
        <taxon>Metazoa</taxon>
        <taxon>Cnidaria</taxon>
        <taxon>Anthozoa</taxon>
        <taxon>Hexacorallia</taxon>
        <taxon>Scleractinia</taxon>
        <taxon>Astrocoeniina</taxon>
        <taxon>Pocilloporidae</taxon>
        <taxon>Pocillopora</taxon>
    </lineage>
</organism>
<evidence type="ECO:0008006" key="10">
    <source>
        <dbReference type="Google" id="ProtNLM"/>
    </source>
</evidence>
<comment type="caution">
    <text evidence="8">The sequence shown here is derived from an EMBL/GenBank/DDBJ whole genome shotgun (WGS) entry which is preliminary data.</text>
</comment>
<dbReference type="GO" id="GO:0005615">
    <property type="term" value="C:extracellular space"/>
    <property type="evidence" value="ECO:0007669"/>
    <property type="project" value="TreeGrafter"/>
</dbReference>
<reference evidence="8 9" key="1">
    <citation type="submission" date="2022-05" db="EMBL/GenBank/DDBJ databases">
        <authorList>
            <consortium name="Genoscope - CEA"/>
            <person name="William W."/>
        </authorList>
    </citation>
    <scope>NUCLEOTIDE SEQUENCE [LARGE SCALE GENOMIC DNA]</scope>
</reference>
<feature type="domain" description="Apple" evidence="6">
    <location>
        <begin position="30"/>
        <end position="114"/>
    </location>
</feature>
<dbReference type="Proteomes" id="UP001159428">
    <property type="component" value="Unassembled WGS sequence"/>
</dbReference>
<feature type="domain" description="Fibrinogen C-terminal" evidence="7">
    <location>
        <begin position="146"/>
        <end position="196"/>
    </location>
</feature>
<evidence type="ECO:0000256" key="3">
    <source>
        <dbReference type="ARBA" id="ARBA00023119"/>
    </source>
</evidence>
<dbReference type="SUPFAM" id="SSF57414">
    <property type="entry name" value="Hairpin loop containing domain-like"/>
    <property type="match status" value="1"/>
</dbReference>
<protein>
    <recommendedName>
        <fullName evidence="10">Fibrinogen C-terminal domain-containing protein</fullName>
    </recommendedName>
</protein>
<name>A0AAU9VW72_9CNID</name>
<dbReference type="Gene3D" id="2.60.120.1000">
    <property type="match status" value="1"/>
</dbReference>
<keyword evidence="2" id="KW-0964">Secreted</keyword>